<dbReference type="AlphaFoldDB" id="A0A0K6ITW8"/>
<name>A0A0K6ITW8_9PROT</name>
<organism evidence="1 2">
    <name type="scientific">Tepidiphilus thermophilus</name>
    <dbReference type="NCBI Taxonomy" id="876478"/>
    <lineage>
        <taxon>Bacteria</taxon>
        <taxon>Pseudomonadati</taxon>
        <taxon>Pseudomonadota</taxon>
        <taxon>Hydrogenophilia</taxon>
        <taxon>Hydrogenophilales</taxon>
        <taxon>Hydrogenophilaceae</taxon>
        <taxon>Tepidiphilus</taxon>
    </lineage>
</organism>
<reference evidence="2" key="1">
    <citation type="submission" date="2015-08" db="EMBL/GenBank/DDBJ databases">
        <authorList>
            <person name="Babu N.S."/>
            <person name="Beckwith C.J."/>
            <person name="Beseler K.G."/>
            <person name="Brison A."/>
            <person name="Carone J.V."/>
            <person name="Caskin T.P."/>
            <person name="Diamond M."/>
            <person name="Durham M.E."/>
            <person name="Foxe J.M."/>
            <person name="Go M."/>
            <person name="Henderson B.A."/>
            <person name="Jones I.B."/>
            <person name="McGettigan J.A."/>
            <person name="Micheletti S.J."/>
            <person name="Nasrallah M.E."/>
            <person name="Ortiz D."/>
            <person name="Piller C.R."/>
            <person name="Privatt S.R."/>
            <person name="Schneider S.L."/>
            <person name="Sharp S."/>
            <person name="Smith T.C."/>
            <person name="Stanton J.D."/>
            <person name="Ullery H.E."/>
            <person name="Wilson R.J."/>
            <person name="Serrano M.G."/>
            <person name="Buck G."/>
            <person name="Lee V."/>
            <person name="Wang Y."/>
            <person name="Carvalho R."/>
            <person name="Voegtly L."/>
            <person name="Shi R."/>
            <person name="Duckworth R."/>
            <person name="Johnson A."/>
            <person name="Loviza R."/>
            <person name="Walstead R."/>
            <person name="Shah Z."/>
            <person name="Kiflezghi M."/>
            <person name="Wade K."/>
            <person name="Ball S.L."/>
            <person name="Bradley K.W."/>
            <person name="Asai D.J."/>
            <person name="Bowman C.A."/>
            <person name="Russell D.A."/>
            <person name="Pope W.H."/>
            <person name="Jacobs-Sera D."/>
            <person name="Hendrix R.W."/>
            <person name="Hatfull G.F."/>
        </authorList>
    </citation>
    <scope>NUCLEOTIDE SEQUENCE [LARGE SCALE GENOMIC DNA]</scope>
    <source>
        <strain evidence="2">JCM 19170</strain>
    </source>
</reference>
<proteinExistence type="predicted"/>
<evidence type="ECO:0000313" key="2">
    <source>
        <dbReference type="Proteomes" id="UP000182108"/>
    </source>
</evidence>
<dbReference type="EMBL" id="CYHH01000003">
    <property type="protein sequence ID" value="CUB06545.1"/>
    <property type="molecule type" value="Genomic_DNA"/>
</dbReference>
<evidence type="ECO:0000313" key="1">
    <source>
        <dbReference type="EMBL" id="CUB06545.1"/>
    </source>
</evidence>
<accession>A0A0K6ITW8</accession>
<keyword evidence="2" id="KW-1185">Reference proteome</keyword>
<gene>
    <name evidence="1" type="ORF">Ga0061068_103198</name>
</gene>
<protein>
    <recommendedName>
        <fullName evidence="3">DUF2783 domain-containing protein</fullName>
    </recommendedName>
</protein>
<dbReference type="Proteomes" id="UP000182108">
    <property type="component" value="Unassembled WGS sequence"/>
</dbReference>
<sequence length="57" mass="6279">MNIADLERIYDLLAEAIDAVPEDKVRLFLAKFALLAAHALDDAQQVAALIENARTDL</sequence>
<dbReference type="RefSeq" id="WP_088178260.1">
    <property type="nucleotide sequence ID" value="NZ_CYHH01000003.1"/>
</dbReference>
<evidence type="ECO:0008006" key="3">
    <source>
        <dbReference type="Google" id="ProtNLM"/>
    </source>
</evidence>